<sequence length="224" mass="25211">MSDVYSYERRQLVEYLKRAGIIRSRNVEEAFLSIPREHYVPEHLREYAYQDTPLPIGSGQTISAPHMVAIMTEELMVEPNHKILEIGTGSGYQTSILAHIVSKGCGHVYTVERIPELAQNALINISRAVPHLLKYITIHVGDGSKGLQEFAPYDRIIVTAAAPRIPEPLINQLALEGVMVIPVGNRYEQLLTIVTKDRRGDILIRQSIPCVFVPLLGEYGWRET</sequence>
<keyword evidence="6 9" id="KW-0949">S-adenosyl-L-methionine</keyword>
<protein>
    <recommendedName>
        <fullName evidence="9">Protein-L-isoaspartate O-methyltransferase</fullName>
        <ecNumber evidence="9">2.1.1.77</ecNumber>
    </recommendedName>
    <alternativeName>
        <fullName evidence="9">L-isoaspartyl protein carboxyl methyltransferase</fullName>
    </alternativeName>
    <alternativeName>
        <fullName evidence="9">Protein L-isoaspartyl methyltransferase</fullName>
    </alternativeName>
    <alternativeName>
        <fullName evidence="9">Protein-beta-aspartate methyltransferase</fullName>
        <shortName evidence="9">PIMT</shortName>
    </alternativeName>
</protein>
<dbReference type="EMBL" id="DTDH01000081">
    <property type="protein sequence ID" value="HGT98352.1"/>
    <property type="molecule type" value="Genomic_DNA"/>
</dbReference>
<keyword evidence="3 9" id="KW-0963">Cytoplasm</keyword>
<evidence type="ECO:0000256" key="1">
    <source>
        <dbReference type="ARBA" id="ARBA00004496"/>
    </source>
</evidence>
<keyword evidence="4 9" id="KW-0489">Methyltransferase</keyword>
<keyword evidence="5 9" id="KW-0808">Transferase</keyword>
<dbReference type="NCBIfam" id="NF001453">
    <property type="entry name" value="PRK00312.1"/>
    <property type="match status" value="1"/>
</dbReference>
<evidence type="ECO:0000256" key="6">
    <source>
        <dbReference type="ARBA" id="ARBA00022691"/>
    </source>
</evidence>
<comment type="similarity">
    <text evidence="2 9">Belongs to the methyltransferase superfamily. L-isoaspartyl/D-aspartyl protein methyltransferase family.</text>
</comment>
<accession>A0A7J3MXR1</accession>
<evidence type="ECO:0000256" key="4">
    <source>
        <dbReference type="ARBA" id="ARBA00022603"/>
    </source>
</evidence>
<dbReference type="PANTHER" id="PTHR11579">
    <property type="entry name" value="PROTEIN-L-ISOASPARTATE O-METHYLTRANSFERASE"/>
    <property type="match status" value="1"/>
</dbReference>
<evidence type="ECO:0000256" key="2">
    <source>
        <dbReference type="ARBA" id="ARBA00005369"/>
    </source>
</evidence>
<evidence type="ECO:0000256" key="7">
    <source>
        <dbReference type="ARBA" id="ARBA00025330"/>
    </source>
</evidence>
<dbReference type="SUPFAM" id="SSF53335">
    <property type="entry name" value="S-adenosyl-L-methionine-dependent methyltransferases"/>
    <property type="match status" value="1"/>
</dbReference>
<dbReference type="GO" id="GO:0030091">
    <property type="term" value="P:protein repair"/>
    <property type="evidence" value="ECO:0007669"/>
    <property type="project" value="UniProtKB-UniRule"/>
</dbReference>
<comment type="function">
    <text evidence="7 9">Catalyzes the methyl esterification of L-isoaspartyl residues in peptides and proteins that result from spontaneous decomposition of normal L-aspartyl and L-asparaginyl residues. It plays a role in the repair and/or degradation of damaged proteins.</text>
</comment>
<dbReference type="GO" id="GO:0032259">
    <property type="term" value="P:methylation"/>
    <property type="evidence" value="ECO:0007669"/>
    <property type="project" value="UniProtKB-KW"/>
</dbReference>
<comment type="caution">
    <text evidence="11">The sequence shown here is derived from an EMBL/GenBank/DDBJ whole genome shotgun (WGS) entry which is preliminary data.</text>
</comment>
<evidence type="ECO:0000256" key="8">
    <source>
        <dbReference type="ARBA" id="ARBA00029295"/>
    </source>
</evidence>
<dbReference type="CDD" id="cd02440">
    <property type="entry name" value="AdoMet_MTases"/>
    <property type="match status" value="1"/>
</dbReference>
<evidence type="ECO:0000313" key="10">
    <source>
        <dbReference type="EMBL" id="HFQ78103.1"/>
    </source>
</evidence>
<dbReference type="PROSITE" id="PS01279">
    <property type="entry name" value="PCMT"/>
    <property type="match status" value="1"/>
</dbReference>
<organism evidence="11">
    <name type="scientific">Ignisphaera aggregans</name>
    <dbReference type="NCBI Taxonomy" id="334771"/>
    <lineage>
        <taxon>Archaea</taxon>
        <taxon>Thermoproteota</taxon>
        <taxon>Thermoprotei</taxon>
        <taxon>Desulfurococcales</taxon>
        <taxon>Desulfurococcaceae</taxon>
        <taxon>Ignisphaera</taxon>
    </lineage>
</organism>
<dbReference type="AlphaFoldDB" id="A0A7J3MXR1"/>
<dbReference type="InterPro" id="IPR029063">
    <property type="entry name" value="SAM-dependent_MTases_sf"/>
</dbReference>
<proteinExistence type="inferred from homology"/>
<evidence type="ECO:0000256" key="5">
    <source>
        <dbReference type="ARBA" id="ARBA00022679"/>
    </source>
</evidence>
<dbReference type="Gene3D" id="3.40.50.150">
    <property type="entry name" value="Vaccinia Virus protein VP39"/>
    <property type="match status" value="1"/>
</dbReference>
<evidence type="ECO:0000256" key="9">
    <source>
        <dbReference type="HAMAP-Rule" id="MF_00090"/>
    </source>
</evidence>
<dbReference type="NCBIfam" id="TIGR00080">
    <property type="entry name" value="pimt"/>
    <property type="match status" value="1"/>
</dbReference>
<dbReference type="EC" id="2.1.1.77" evidence="9"/>
<comment type="catalytic activity">
    <reaction evidence="8 9">
        <text>[protein]-L-isoaspartate + S-adenosyl-L-methionine = [protein]-L-isoaspartate alpha-methyl ester + S-adenosyl-L-homocysteine</text>
        <dbReference type="Rhea" id="RHEA:12705"/>
        <dbReference type="Rhea" id="RHEA-COMP:12143"/>
        <dbReference type="Rhea" id="RHEA-COMP:12144"/>
        <dbReference type="ChEBI" id="CHEBI:57856"/>
        <dbReference type="ChEBI" id="CHEBI:59789"/>
        <dbReference type="ChEBI" id="CHEBI:90596"/>
        <dbReference type="ChEBI" id="CHEBI:90598"/>
        <dbReference type="EC" id="2.1.1.77"/>
    </reaction>
</comment>
<dbReference type="Pfam" id="PF01135">
    <property type="entry name" value="PCMT"/>
    <property type="match status" value="1"/>
</dbReference>
<name>A0A7J3MXR1_9CREN</name>
<evidence type="ECO:0000256" key="3">
    <source>
        <dbReference type="ARBA" id="ARBA00022490"/>
    </source>
</evidence>
<gene>
    <name evidence="9" type="primary">pcm</name>
    <name evidence="10" type="ORF">ENT99_00170</name>
    <name evidence="11" type="ORF">ENU64_02845</name>
</gene>
<dbReference type="GO" id="GO:0005737">
    <property type="term" value="C:cytoplasm"/>
    <property type="evidence" value="ECO:0007669"/>
    <property type="project" value="UniProtKB-SubCell"/>
</dbReference>
<feature type="active site" evidence="9">
    <location>
        <position position="63"/>
    </location>
</feature>
<dbReference type="FunFam" id="3.40.50.150:FF:000010">
    <property type="entry name" value="Protein-L-isoaspartate O-methyltransferase"/>
    <property type="match status" value="1"/>
</dbReference>
<dbReference type="InterPro" id="IPR000682">
    <property type="entry name" value="PCMT"/>
</dbReference>
<dbReference type="HAMAP" id="MF_00090">
    <property type="entry name" value="PIMT"/>
    <property type="match status" value="1"/>
</dbReference>
<reference evidence="11" key="1">
    <citation type="journal article" date="2020" name="mSystems">
        <title>Genome- and Community-Level Interaction Insights into Carbon Utilization and Element Cycling Functions of Hydrothermarchaeota in Hydrothermal Sediment.</title>
        <authorList>
            <person name="Zhou Z."/>
            <person name="Liu Y."/>
            <person name="Xu W."/>
            <person name="Pan J."/>
            <person name="Luo Z.H."/>
            <person name="Li M."/>
        </authorList>
    </citation>
    <scope>NUCLEOTIDE SEQUENCE [LARGE SCALE GENOMIC DNA]</scope>
    <source>
        <strain evidence="10">SpSt-629</strain>
        <strain evidence="11">SpSt-688</strain>
    </source>
</reference>
<evidence type="ECO:0000313" key="11">
    <source>
        <dbReference type="EMBL" id="HGT98352.1"/>
    </source>
</evidence>
<dbReference type="GO" id="GO:0004719">
    <property type="term" value="F:protein-L-isoaspartate (D-aspartate) O-methyltransferase activity"/>
    <property type="evidence" value="ECO:0007669"/>
    <property type="project" value="UniProtKB-UniRule"/>
</dbReference>
<comment type="subcellular location">
    <subcellularLocation>
        <location evidence="1 9">Cytoplasm</location>
    </subcellularLocation>
</comment>
<dbReference type="EMBL" id="DTAU01000007">
    <property type="protein sequence ID" value="HFQ78103.1"/>
    <property type="molecule type" value="Genomic_DNA"/>
</dbReference>
<dbReference type="PANTHER" id="PTHR11579:SF0">
    <property type="entry name" value="PROTEIN-L-ISOASPARTATE(D-ASPARTATE) O-METHYLTRANSFERASE"/>
    <property type="match status" value="1"/>
</dbReference>